<feature type="transmembrane region" description="Helical" evidence="1">
    <location>
        <begin position="148"/>
        <end position="169"/>
    </location>
</feature>
<comment type="caution">
    <text evidence="2">The sequence shown here is derived from an EMBL/GenBank/DDBJ whole genome shotgun (WGS) entry which is preliminary data.</text>
</comment>
<keyword evidence="3" id="KW-1185">Reference proteome</keyword>
<keyword evidence="1" id="KW-0812">Transmembrane</keyword>
<evidence type="ECO:0000256" key="1">
    <source>
        <dbReference type="SAM" id="Phobius"/>
    </source>
</evidence>
<dbReference type="Proteomes" id="UP000770785">
    <property type="component" value="Unassembled WGS sequence"/>
</dbReference>
<dbReference type="EMBL" id="JAATJH010000004">
    <property type="protein sequence ID" value="NJC27243.1"/>
    <property type="molecule type" value="Genomic_DNA"/>
</dbReference>
<keyword evidence="1" id="KW-1133">Transmembrane helix</keyword>
<sequence>MHANHYSQTYRQIRDDDPRDYQRIIRTYEEREAEIGRLDVLENFQLTVYYADALFATGAHRQHLMMVDLVIETSMRHSIHEVEGITGDVFHHLLFKKAASAFREQRFDVSSHVARELVRMLPGRELNVRFLRASLFRQQGRILQYGRAGFVACLLVAAALIVAEILIWRNVYPEFVAFSQLAIAGTFTVGILLLLGFYGYAYSKAHYAAYGFQRAAKNK</sequence>
<keyword evidence="1" id="KW-0472">Membrane</keyword>
<reference evidence="2 3" key="1">
    <citation type="submission" date="2020-03" db="EMBL/GenBank/DDBJ databases">
        <title>Genomic Encyclopedia of Type Strains, Phase IV (KMG-IV): sequencing the most valuable type-strain genomes for metagenomic binning, comparative biology and taxonomic classification.</title>
        <authorList>
            <person name="Goeker M."/>
        </authorList>
    </citation>
    <scope>NUCLEOTIDE SEQUENCE [LARGE SCALE GENOMIC DNA]</scope>
    <source>
        <strain evidence="2 3">DSM 105096</strain>
    </source>
</reference>
<name>A0ABX0XEM6_9BACT</name>
<organism evidence="2 3">
    <name type="scientific">Neolewinella antarctica</name>
    <dbReference type="NCBI Taxonomy" id="442734"/>
    <lineage>
        <taxon>Bacteria</taxon>
        <taxon>Pseudomonadati</taxon>
        <taxon>Bacteroidota</taxon>
        <taxon>Saprospiria</taxon>
        <taxon>Saprospirales</taxon>
        <taxon>Lewinellaceae</taxon>
        <taxon>Neolewinella</taxon>
    </lineage>
</organism>
<proteinExistence type="predicted"/>
<accession>A0ABX0XEM6</accession>
<evidence type="ECO:0000313" key="2">
    <source>
        <dbReference type="EMBL" id="NJC27243.1"/>
    </source>
</evidence>
<feature type="transmembrane region" description="Helical" evidence="1">
    <location>
        <begin position="175"/>
        <end position="198"/>
    </location>
</feature>
<protein>
    <submittedName>
        <fullName evidence="2">Uncharacterized protein</fullName>
    </submittedName>
</protein>
<evidence type="ECO:0000313" key="3">
    <source>
        <dbReference type="Proteomes" id="UP000770785"/>
    </source>
</evidence>
<gene>
    <name evidence="2" type="ORF">GGR27_002756</name>
</gene>
<dbReference type="RefSeq" id="WP_168038145.1">
    <property type="nucleotide sequence ID" value="NZ_JAATJH010000004.1"/>
</dbReference>